<name>A0ABP3SNF2_9ACTN</name>
<sequence length="290" mass="30537">MRGWWQDLTDLVLPTECGGCGRARAVLCDRCRAALGGSPPRRVRPEPEPPGLPVVHASAPYADEVRATLLAHKERGALALARPLGEALAGAVRAALRARTRRQAQPVAGGPVVGPLLVPVPSSGRAVRARGHLAERRIALAAAGVLRRDGLPARVAPVLRQRPGVADQAGLTASQRLANLTGALTVAPGGELLLIGGGPVVLVDDVMTTGASLAESARAVRTALHRAAPDVRKRSSISAPAFVYRGGRRERRGEQPHRTAQERVSRRMVDERVCAAVVAASPDAFELNRN</sequence>
<dbReference type="InterPro" id="IPR000836">
    <property type="entry name" value="PRTase_dom"/>
</dbReference>
<dbReference type="Gene3D" id="3.40.50.2020">
    <property type="match status" value="1"/>
</dbReference>
<dbReference type="InterPro" id="IPR029057">
    <property type="entry name" value="PRTase-like"/>
</dbReference>
<dbReference type="EMBL" id="BAAAGU010000020">
    <property type="protein sequence ID" value="GAA0645155.1"/>
    <property type="molecule type" value="Genomic_DNA"/>
</dbReference>
<accession>A0ABP3SNF2</accession>
<proteinExistence type="inferred from homology"/>
<reference evidence="4" key="1">
    <citation type="journal article" date="2019" name="Int. J. Syst. Evol. Microbiol.">
        <title>The Global Catalogue of Microorganisms (GCM) 10K type strain sequencing project: providing services to taxonomists for standard genome sequencing and annotation.</title>
        <authorList>
            <consortium name="The Broad Institute Genomics Platform"/>
            <consortium name="The Broad Institute Genome Sequencing Center for Infectious Disease"/>
            <person name="Wu L."/>
            <person name="Ma J."/>
        </authorList>
    </citation>
    <scope>NUCLEOTIDE SEQUENCE [LARGE SCALE GENOMIC DNA]</scope>
    <source>
        <strain evidence="4">JCM 10367</strain>
    </source>
</reference>
<dbReference type="PANTHER" id="PTHR47505:SF1">
    <property type="entry name" value="DNA UTILIZATION PROTEIN YHGH"/>
    <property type="match status" value="1"/>
</dbReference>
<evidence type="ECO:0000313" key="4">
    <source>
        <dbReference type="Proteomes" id="UP001500724"/>
    </source>
</evidence>
<dbReference type="RefSeq" id="WP_344000056.1">
    <property type="nucleotide sequence ID" value="NZ_BAAAGU010000020.1"/>
</dbReference>
<dbReference type="InterPro" id="IPR051910">
    <property type="entry name" value="ComF/GntX_DNA_util-trans"/>
</dbReference>
<keyword evidence="4" id="KW-1185">Reference proteome</keyword>
<evidence type="ECO:0000256" key="2">
    <source>
        <dbReference type="SAM" id="MobiDB-lite"/>
    </source>
</evidence>
<dbReference type="PANTHER" id="PTHR47505">
    <property type="entry name" value="DNA UTILIZATION PROTEIN YHGH"/>
    <property type="match status" value="1"/>
</dbReference>
<dbReference type="Proteomes" id="UP001500724">
    <property type="component" value="Unassembled WGS sequence"/>
</dbReference>
<dbReference type="CDD" id="cd06223">
    <property type="entry name" value="PRTases_typeI"/>
    <property type="match status" value="1"/>
</dbReference>
<feature type="compositionally biased region" description="Basic and acidic residues" evidence="2">
    <location>
        <begin position="251"/>
        <end position="265"/>
    </location>
</feature>
<protein>
    <submittedName>
        <fullName evidence="3">ComF family protein</fullName>
    </submittedName>
</protein>
<evidence type="ECO:0000313" key="3">
    <source>
        <dbReference type="EMBL" id="GAA0645155.1"/>
    </source>
</evidence>
<gene>
    <name evidence="3" type="ORF">GCM10009535_23260</name>
</gene>
<comment type="similarity">
    <text evidence="1">Belongs to the ComF/GntX family.</text>
</comment>
<evidence type="ECO:0000256" key="1">
    <source>
        <dbReference type="ARBA" id="ARBA00008007"/>
    </source>
</evidence>
<feature type="region of interest" description="Disordered" evidence="2">
    <location>
        <begin position="246"/>
        <end position="265"/>
    </location>
</feature>
<dbReference type="SUPFAM" id="SSF53271">
    <property type="entry name" value="PRTase-like"/>
    <property type="match status" value="1"/>
</dbReference>
<comment type="caution">
    <text evidence="3">The sequence shown here is derived from an EMBL/GenBank/DDBJ whole genome shotgun (WGS) entry which is preliminary data.</text>
</comment>
<organism evidence="3 4">
    <name type="scientific">Streptomyces thermocarboxydovorans</name>
    <dbReference type="NCBI Taxonomy" id="59298"/>
    <lineage>
        <taxon>Bacteria</taxon>
        <taxon>Bacillati</taxon>
        <taxon>Actinomycetota</taxon>
        <taxon>Actinomycetes</taxon>
        <taxon>Kitasatosporales</taxon>
        <taxon>Streptomycetaceae</taxon>
        <taxon>Streptomyces</taxon>
    </lineage>
</organism>